<keyword evidence="3 7" id="KW-0812">Transmembrane</keyword>
<comment type="subcellular location">
    <subcellularLocation>
        <location evidence="1">Membrane</location>
        <topology evidence="1">Multi-pass membrane protein</topology>
    </subcellularLocation>
</comment>
<feature type="transmembrane region" description="Helical" evidence="7">
    <location>
        <begin position="267"/>
        <end position="287"/>
    </location>
</feature>
<evidence type="ECO:0000256" key="7">
    <source>
        <dbReference type="SAM" id="Phobius"/>
    </source>
</evidence>
<feature type="transmembrane region" description="Helical" evidence="7">
    <location>
        <begin position="243"/>
        <end position="260"/>
    </location>
</feature>
<dbReference type="EMBL" id="VDGT01000008">
    <property type="protein sequence ID" value="TNM30174.1"/>
    <property type="molecule type" value="Genomic_DNA"/>
</dbReference>
<keyword evidence="4" id="KW-0378">Hydrolase</keyword>
<feature type="transmembrane region" description="Helical" evidence="7">
    <location>
        <begin position="191"/>
        <end position="210"/>
    </location>
</feature>
<dbReference type="OrthoDB" id="9807874at2"/>
<dbReference type="InterPro" id="IPR022764">
    <property type="entry name" value="Peptidase_S54_rhomboid_dom"/>
</dbReference>
<dbReference type="GO" id="GO:0016020">
    <property type="term" value="C:membrane"/>
    <property type="evidence" value="ECO:0007669"/>
    <property type="project" value="UniProtKB-SubCell"/>
</dbReference>
<dbReference type="PANTHER" id="PTHR43731">
    <property type="entry name" value="RHOMBOID PROTEASE"/>
    <property type="match status" value="1"/>
</dbReference>
<evidence type="ECO:0000256" key="3">
    <source>
        <dbReference type="ARBA" id="ARBA00022692"/>
    </source>
</evidence>
<evidence type="ECO:0000256" key="5">
    <source>
        <dbReference type="ARBA" id="ARBA00022989"/>
    </source>
</evidence>
<organism evidence="9 10">
    <name type="scientific">Streptomyces sedi</name>
    <dbReference type="NCBI Taxonomy" id="555059"/>
    <lineage>
        <taxon>Bacteria</taxon>
        <taxon>Bacillati</taxon>
        <taxon>Actinomycetota</taxon>
        <taxon>Actinomycetes</taxon>
        <taxon>Kitasatosporales</taxon>
        <taxon>Streptomycetaceae</taxon>
        <taxon>Streptomyces</taxon>
    </lineage>
</organism>
<proteinExistence type="inferred from homology"/>
<feature type="domain" description="Peptidase S54 rhomboid" evidence="8">
    <location>
        <begin position="126"/>
        <end position="256"/>
    </location>
</feature>
<dbReference type="SUPFAM" id="SSF144091">
    <property type="entry name" value="Rhomboid-like"/>
    <property type="match status" value="1"/>
</dbReference>
<dbReference type="Gene3D" id="1.20.1540.10">
    <property type="entry name" value="Rhomboid-like"/>
    <property type="match status" value="1"/>
</dbReference>
<dbReference type="PANTHER" id="PTHR43731:SF14">
    <property type="entry name" value="PRESENILIN-ASSOCIATED RHOMBOID-LIKE PROTEIN, MITOCHONDRIAL"/>
    <property type="match status" value="1"/>
</dbReference>
<protein>
    <submittedName>
        <fullName evidence="9">Rhomboid family intramembrane serine protease</fullName>
    </submittedName>
</protein>
<feature type="transmembrane region" description="Helical" evidence="7">
    <location>
        <begin position="167"/>
        <end position="185"/>
    </location>
</feature>
<feature type="transmembrane region" description="Helical" evidence="7">
    <location>
        <begin position="219"/>
        <end position="237"/>
    </location>
</feature>
<evidence type="ECO:0000256" key="1">
    <source>
        <dbReference type="ARBA" id="ARBA00004141"/>
    </source>
</evidence>
<gene>
    <name evidence="9" type="ORF">FH715_12465</name>
</gene>
<evidence type="ECO:0000256" key="4">
    <source>
        <dbReference type="ARBA" id="ARBA00022801"/>
    </source>
</evidence>
<dbReference type="InterPro" id="IPR050925">
    <property type="entry name" value="Rhomboid_protease_S54"/>
</dbReference>
<dbReference type="GO" id="GO:0006508">
    <property type="term" value="P:proteolysis"/>
    <property type="evidence" value="ECO:0007669"/>
    <property type="project" value="UniProtKB-KW"/>
</dbReference>
<sequence length="292" mass="31218">MAQQHPQPGLARCYQHQDQETGVRCTRCDRPICPSCMVEAAVGYQCPHCVRGAAGATRAARPRTLAGGRVTGDAGLVTKVLLALNAVVFLAVLARGDEMVIDLGMLGYATDGGTFLDPNWIGVADGEWYRLLTSAFLHQEIWHFGFNMLGLWLLGPALESALGRGRYVALYLLSALAGSTLSFVLADQTQLSLGASGAIFGLFGATAVLARRLRYDMRPILLLLAVNLVITFAWSAIAWQAHIGGLIAGIVIASGLVWAPRRLRLPVQIAVCALVALTLLVTCLIRAQQLVG</sequence>
<keyword evidence="5 7" id="KW-1133">Transmembrane helix</keyword>
<feature type="transmembrane region" description="Helical" evidence="7">
    <location>
        <begin position="76"/>
        <end position="94"/>
    </location>
</feature>
<comment type="caution">
    <text evidence="9">The sequence shown here is derived from an EMBL/GenBank/DDBJ whole genome shotgun (WGS) entry which is preliminary data.</text>
</comment>
<dbReference type="InterPro" id="IPR035952">
    <property type="entry name" value="Rhomboid-like_sf"/>
</dbReference>
<dbReference type="AlphaFoldDB" id="A0A5C4V2M7"/>
<evidence type="ECO:0000256" key="2">
    <source>
        <dbReference type="ARBA" id="ARBA00009045"/>
    </source>
</evidence>
<accession>A0A5C4V2M7</accession>
<evidence type="ECO:0000313" key="10">
    <source>
        <dbReference type="Proteomes" id="UP000311713"/>
    </source>
</evidence>
<keyword evidence="10" id="KW-1185">Reference proteome</keyword>
<dbReference type="Pfam" id="PF01694">
    <property type="entry name" value="Rhomboid"/>
    <property type="match status" value="1"/>
</dbReference>
<evidence type="ECO:0000256" key="6">
    <source>
        <dbReference type="ARBA" id="ARBA00023136"/>
    </source>
</evidence>
<feature type="transmembrane region" description="Helical" evidence="7">
    <location>
        <begin position="141"/>
        <end position="158"/>
    </location>
</feature>
<keyword evidence="9" id="KW-0645">Protease</keyword>
<reference evidence="9 10" key="1">
    <citation type="submission" date="2019-06" db="EMBL/GenBank/DDBJ databases">
        <title>Draft genome of Streptomyces sedi sp. JCM16909.</title>
        <authorList>
            <person name="Klykleung N."/>
            <person name="Tanasupawat S."/>
            <person name="Kudo T."/>
            <person name="Yuki M."/>
            <person name="Ohkuma M."/>
        </authorList>
    </citation>
    <scope>NUCLEOTIDE SEQUENCE [LARGE SCALE GENOMIC DNA]</scope>
    <source>
        <strain evidence="9 10">JCM 16909</strain>
    </source>
</reference>
<dbReference type="GO" id="GO:0004252">
    <property type="term" value="F:serine-type endopeptidase activity"/>
    <property type="evidence" value="ECO:0007669"/>
    <property type="project" value="InterPro"/>
</dbReference>
<name>A0A5C4V2M7_9ACTN</name>
<evidence type="ECO:0000259" key="8">
    <source>
        <dbReference type="Pfam" id="PF01694"/>
    </source>
</evidence>
<comment type="similarity">
    <text evidence="2">Belongs to the peptidase S54 family.</text>
</comment>
<evidence type="ECO:0000313" key="9">
    <source>
        <dbReference type="EMBL" id="TNM30174.1"/>
    </source>
</evidence>
<keyword evidence="6 7" id="KW-0472">Membrane</keyword>
<dbReference type="Proteomes" id="UP000311713">
    <property type="component" value="Unassembled WGS sequence"/>
</dbReference>
<dbReference type="RefSeq" id="WP_139644506.1">
    <property type="nucleotide sequence ID" value="NZ_BAAAZS010000044.1"/>
</dbReference>